<name>A0A024AZW9_9CAUD</name>
<dbReference type="EMBL" id="KJ489397">
    <property type="protein sequence ID" value="AHZ09695.1"/>
    <property type="molecule type" value="Genomic_DNA"/>
</dbReference>
<protein>
    <submittedName>
        <fullName evidence="1">Uncharacterized protein</fullName>
    </submittedName>
</protein>
<reference evidence="2" key="1">
    <citation type="submission" date="2014-09" db="EMBL/GenBank/DDBJ databases">
        <authorList>
            <person name="Sauder A.B."/>
            <person name="McKenzie Q.R."/>
            <person name="Temple L.M."/>
            <person name="Alexis B.K."/>
            <person name="Al-Atrache Z."/>
            <person name="Lewis L.O."/>
            <person name="Loesser-Casey K.E."/>
            <person name="Mitchell K.J."/>
        </authorList>
    </citation>
    <scope>NUCLEOTIDE SEQUENCE [LARGE SCALE GENOMIC DNA]</scope>
</reference>
<proteinExistence type="predicted"/>
<sequence length="105" mass="12264">MEIRAINWEVNFKSEMSELELYGIESVIDTYCNDEVFNFNHESLGLAYTSSSAYAMYSVCNGEFTYYDWNTEKDLIVSHLSVTTGGYLVMVCHDEFEREFMFELV</sequence>
<keyword evidence="2" id="KW-1185">Reference proteome</keyword>
<evidence type="ECO:0000313" key="2">
    <source>
        <dbReference type="Proteomes" id="UP000026902"/>
    </source>
</evidence>
<dbReference type="RefSeq" id="YP_009037161.1">
    <property type="nucleotide sequence ID" value="NC_024216.1"/>
</dbReference>
<evidence type="ECO:0000313" key="1">
    <source>
        <dbReference type="EMBL" id="AHZ09695.1"/>
    </source>
</evidence>
<dbReference type="GeneID" id="19526561"/>
<organism evidence="1 2">
    <name type="scientific">Bacillus phage CAM003</name>
    <dbReference type="NCBI Taxonomy" id="1486657"/>
    <lineage>
        <taxon>Viruses</taxon>
        <taxon>Duplodnaviria</taxon>
        <taxon>Heunggongvirae</taxon>
        <taxon>Uroviricota</taxon>
        <taxon>Caudoviricetes</taxon>
        <taxon>Herelleviridae</taxon>
        <taxon>Bastillevirinae</taxon>
        <taxon>Bastillevirus</taxon>
        <taxon>Bastillevirus CAM003</taxon>
    </lineage>
</organism>
<dbReference type="KEGG" id="vg:19526561"/>
<accession>A0A024AZW9</accession>
<dbReference type="Proteomes" id="UP000026902">
    <property type="component" value="Segment"/>
</dbReference>